<reference evidence="2" key="1">
    <citation type="submission" date="2021-02" db="EMBL/GenBank/DDBJ databases">
        <title>Genome analysis of blister spot of apple pathogen from New York area.</title>
        <authorList>
            <person name="Kandel P."/>
            <person name="Hockett K.L."/>
            <person name="Santander R."/>
            <person name="Acimovic S."/>
        </authorList>
    </citation>
    <scope>NUCLEOTIDE SEQUENCE</scope>
    <source>
        <strain evidence="2">PSP1</strain>
    </source>
</reference>
<dbReference type="AlphaFoldDB" id="A0A0Q0AIS4"/>
<evidence type="ECO:0000259" key="1">
    <source>
        <dbReference type="Pfam" id="PF04233"/>
    </source>
</evidence>
<sequence length="369" mass="40819">MATEAQQVQDGQMLEQETRHSVILERLKAGEVKKFEKYLKQIDALVREQLTRSELTTYSRDRLEQFLARVDGSLLDIYEAYSDLVQADLIDIAQYEAAFEQRSLSNAFGIDSVQPTKASIRAAVNNYPLQVQGIDGGKLLKPFLKDWTRTETMRVTNTIRLGFGQGSTNAQMIQVIRGTTAQNFTDGILAVSNRNARSIVQTAVQHVATTARMETLKANKDVVKGYRWLSTLDRKTSSQCKGLDGRIFELGKGPLPPAHINCRSTTVPVTALSETFAKDASRAAVGSNGGGQVDAGLNYYDWLATQSAAFQDSALGPVRGRLFRDGGLPLEKFAALQLDSRFKPLTLAQMKELEPEMFRKAGIQLPPNK</sequence>
<organism evidence="2 3">
    <name type="scientific">Pseudomonas syringae pv. papulans</name>
    <dbReference type="NCBI Taxonomy" id="83963"/>
    <lineage>
        <taxon>Bacteria</taxon>
        <taxon>Pseudomonadati</taxon>
        <taxon>Pseudomonadota</taxon>
        <taxon>Gammaproteobacteria</taxon>
        <taxon>Pseudomonadales</taxon>
        <taxon>Pseudomonadaceae</taxon>
        <taxon>Pseudomonas</taxon>
        <taxon>Pseudomonas syringae</taxon>
    </lineage>
</organism>
<proteinExistence type="predicted"/>
<protein>
    <submittedName>
        <fullName evidence="2">Minor capsid protein</fullName>
    </submittedName>
</protein>
<evidence type="ECO:0000313" key="2">
    <source>
        <dbReference type="EMBL" id="MDH4623787.1"/>
    </source>
</evidence>
<dbReference type="Pfam" id="PF04233">
    <property type="entry name" value="Phage_Mu_F"/>
    <property type="match status" value="1"/>
</dbReference>
<dbReference type="EMBL" id="JAFFRZ010000001">
    <property type="protein sequence ID" value="MDH4623787.1"/>
    <property type="molecule type" value="Genomic_DNA"/>
</dbReference>
<accession>A0A0Q0AIS4</accession>
<comment type="caution">
    <text evidence="2">The sequence shown here is derived from an EMBL/GenBank/DDBJ whole genome shotgun (WGS) entry which is preliminary data.</text>
</comment>
<dbReference type="RefSeq" id="WP_183135462.1">
    <property type="nucleotide sequence ID" value="NZ_JAFFRY010000026.1"/>
</dbReference>
<dbReference type="PIRSF" id="PIRSF034565">
    <property type="entry name" value="UCP034565"/>
    <property type="match status" value="1"/>
</dbReference>
<dbReference type="InterPro" id="IPR006528">
    <property type="entry name" value="Phage_head_morphogenesis_dom"/>
</dbReference>
<dbReference type="NCBIfam" id="TIGR01641">
    <property type="entry name" value="phageSPP1_gp7"/>
    <property type="match status" value="1"/>
</dbReference>
<dbReference type="InterPro" id="IPR017029">
    <property type="entry name" value="Phage_head_put"/>
</dbReference>
<feature type="domain" description="Phage head morphogenesis" evidence="1">
    <location>
        <begin position="157"/>
        <end position="266"/>
    </location>
</feature>
<name>A0A0Q0AIS4_PSESX</name>
<evidence type="ECO:0000313" key="3">
    <source>
        <dbReference type="Proteomes" id="UP001162155"/>
    </source>
</evidence>
<gene>
    <name evidence="2" type="ORF">JW322_18955</name>
</gene>
<dbReference type="Proteomes" id="UP001162155">
    <property type="component" value="Unassembled WGS sequence"/>
</dbReference>